<dbReference type="OrthoDB" id="273556at2759"/>
<comment type="caution">
    <text evidence="1">The sequence shown here is derived from an EMBL/GenBank/DDBJ whole genome shotgun (WGS) entry which is preliminary data.</text>
</comment>
<dbReference type="EMBL" id="CAKXAJ010013521">
    <property type="protein sequence ID" value="CAH2215963.1"/>
    <property type="molecule type" value="Genomic_DNA"/>
</dbReference>
<keyword evidence="2" id="KW-1185">Reference proteome</keyword>
<evidence type="ECO:0000313" key="1">
    <source>
        <dbReference type="EMBL" id="CAH2215963.1"/>
    </source>
</evidence>
<organism evidence="1 2">
    <name type="scientific">Pararge aegeria aegeria</name>
    <dbReference type="NCBI Taxonomy" id="348720"/>
    <lineage>
        <taxon>Eukaryota</taxon>
        <taxon>Metazoa</taxon>
        <taxon>Ecdysozoa</taxon>
        <taxon>Arthropoda</taxon>
        <taxon>Hexapoda</taxon>
        <taxon>Insecta</taxon>
        <taxon>Pterygota</taxon>
        <taxon>Neoptera</taxon>
        <taxon>Endopterygota</taxon>
        <taxon>Lepidoptera</taxon>
        <taxon>Glossata</taxon>
        <taxon>Ditrysia</taxon>
        <taxon>Papilionoidea</taxon>
        <taxon>Nymphalidae</taxon>
        <taxon>Satyrinae</taxon>
        <taxon>Satyrini</taxon>
        <taxon>Parargina</taxon>
        <taxon>Pararge</taxon>
    </lineage>
</organism>
<accession>A0A8S4QMZ6</accession>
<evidence type="ECO:0000313" key="2">
    <source>
        <dbReference type="Proteomes" id="UP000838756"/>
    </source>
</evidence>
<dbReference type="Proteomes" id="UP000838756">
    <property type="component" value="Unassembled WGS sequence"/>
</dbReference>
<dbReference type="AlphaFoldDB" id="A0A8S4QMZ6"/>
<proteinExistence type="predicted"/>
<gene>
    <name evidence="1" type="primary">jg21366</name>
    <name evidence="1" type="ORF">PAEG_LOCUS4042</name>
</gene>
<protein>
    <submittedName>
        <fullName evidence="1">Jg21366 protein</fullName>
    </submittedName>
</protein>
<sequence>VAELKDQLRDVMFFVEARGQLEKVDGATQDEIASASVTVQAPVKPRRRRR</sequence>
<feature type="non-terminal residue" evidence="1">
    <location>
        <position position="1"/>
    </location>
</feature>
<reference evidence="1" key="1">
    <citation type="submission" date="2022-03" db="EMBL/GenBank/DDBJ databases">
        <authorList>
            <person name="Lindestad O."/>
        </authorList>
    </citation>
    <scope>NUCLEOTIDE SEQUENCE</scope>
</reference>
<name>A0A8S4QMZ6_9NEOP</name>